<reference evidence="2 3" key="1">
    <citation type="submission" date="2024-07" db="EMBL/GenBank/DDBJ databases">
        <title>Section-level genome sequencing and comparative genomics of Aspergillus sections Usti and Cavernicolus.</title>
        <authorList>
            <consortium name="Lawrence Berkeley National Laboratory"/>
            <person name="Nybo J.L."/>
            <person name="Vesth T.C."/>
            <person name="Theobald S."/>
            <person name="Frisvad J.C."/>
            <person name="Larsen T.O."/>
            <person name="Kjaerboelling I."/>
            <person name="Rothschild-Mancinelli K."/>
            <person name="Lyhne E.K."/>
            <person name="Kogle M.E."/>
            <person name="Barry K."/>
            <person name="Clum A."/>
            <person name="Na H."/>
            <person name="Ledsgaard L."/>
            <person name="Lin J."/>
            <person name="Lipzen A."/>
            <person name="Kuo A."/>
            <person name="Riley R."/>
            <person name="Mondo S."/>
            <person name="Labutti K."/>
            <person name="Haridas S."/>
            <person name="Pangalinan J."/>
            <person name="Salamov A.A."/>
            <person name="Simmons B.A."/>
            <person name="Magnuson J.K."/>
            <person name="Chen J."/>
            <person name="Drula E."/>
            <person name="Henrissat B."/>
            <person name="Wiebenga A."/>
            <person name="Lubbers R.J."/>
            <person name="Gomes A.C."/>
            <person name="Makela M.R."/>
            <person name="Stajich J."/>
            <person name="Grigoriev I.V."/>
            <person name="Mortensen U.H."/>
            <person name="De Vries R.P."/>
            <person name="Baker S.E."/>
            <person name="Andersen M.R."/>
        </authorList>
    </citation>
    <scope>NUCLEOTIDE SEQUENCE [LARGE SCALE GENOMIC DNA]</scope>
    <source>
        <strain evidence="2 3">CBS 209.92</strain>
    </source>
</reference>
<dbReference type="InterPro" id="IPR011009">
    <property type="entry name" value="Kinase-like_dom_sf"/>
</dbReference>
<dbReference type="SUPFAM" id="SSF56112">
    <property type="entry name" value="Protein kinase-like (PK-like)"/>
    <property type="match status" value="1"/>
</dbReference>
<dbReference type="PANTHER" id="PTHR37542:SF1">
    <property type="entry name" value="PRION-INHIBITION AND PROPAGATION HELO DOMAIN-CONTAINING PROTEIN"/>
    <property type="match status" value="1"/>
</dbReference>
<evidence type="ECO:0000259" key="1">
    <source>
        <dbReference type="PROSITE" id="PS50011"/>
    </source>
</evidence>
<sequence length="498" mass="56340">MVEPLSIVATVDLCIKWGAILVEKCSAFAHTEDEVTEGLLRIRNCWIRTKLQLQLVQRLADTLDDDHRKIHHETLEILVAKLKTTVRLIESISTDEGVRRIKYAVLQTKIERTIVDLENWQRLFDPSWYLLMVAAAPQIDDDLKAYEQTANLATRSPISSARRLRSVRHPRAVKQPPIFYKESDTASLVIHDIPMSPARLGLRADASKTLILDSRIYPSDRIGRNQIEKDVRDLARKLVQADPFEFGLLQCKGVVKHSDDDSSIPPSFTFIFRLPPGCSEPRSLRHCLVNMQRPDSLSDRFRLASELAKSVLYVHTFGFVHKNIRPDTVLVLKHHNTALGSVFLVGFDTFRSEHGHTALMGSTKWQRSLYQHPSRIGDHVFQNYLVQHDIYSLGVCLLELGLWESFVMYGANGSEPACPLIGSPDPPEFKDRLLALTRGELKSRMGDLYSQVVETCLTSLDPGNADFGDKSEFQDADGIQVGVRYIEKITMRLSSISV</sequence>
<proteinExistence type="predicted"/>
<dbReference type="PANTHER" id="PTHR37542">
    <property type="entry name" value="HELO DOMAIN-CONTAINING PROTEIN-RELATED"/>
    <property type="match status" value="1"/>
</dbReference>
<dbReference type="Gene3D" id="1.10.510.10">
    <property type="entry name" value="Transferase(Phosphotransferase) domain 1"/>
    <property type="match status" value="1"/>
</dbReference>
<dbReference type="EMBL" id="JBFTWV010000036">
    <property type="protein sequence ID" value="KAL2795315.1"/>
    <property type="molecule type" value="Genomic_DNA"/>
</dbReference>
<keyword evidence="3" id="KW-1185">Reference proteome</keyword>
<name>A0ABR4G9N4_9EURO</name>
<gene>
    <name evidence="2" type="ORF">BJX66DRAFT_302230</name>
</gene>
<comment type="caution">
    <text evidence="2">The sequence shown here is derived from an EMBL/GenBank/DDBJ whole genome shotgun (WGS) entry which is preliminary data.</text>
</comment>
<protein>
    <recommendedName>
        <fullName evidence="1">Protein kinase domain-containing protein</fullName>
    </recommendedName>
</protein>
<feature type="domain" description="Protein kinase" evidence="1">
    <location>
        <begin position="179"/>
        <end position="498"/>
    </location>
</feature>
<dbReference type="InterPro" id="IPR000719">
    <property type="entry name" value="Prot_kinase_dom"/>
</dbReference>
<dbReference type="Proteomes" id="UP001610563">
    <property type="component" value="Unassembled WGS sequence"/>
</dbReference>
<accession>A0ABR4G9N4</accession>
<dbReference type="PROSITE" id="PS50011">
    <property type="entry name" value="PROTEIN_KINASE_DOM"/>
    <property type="match status" value="1"/>
</dbReference>
<organism evidence="2 3">
    <name type="scientific">Aspergillus keveii</name>
    <dbReference type="NCBI Taxonomy" id="714993"/>
    <lineage>
        <taxon>Eukaryota</taxon>
        <taxon>Fungi</taxon>
        <taxon>Dikarya</taxon>
        <taxon>Ascomycota</taxon>
        <taxon>Pezizomycotina</taxon>
        <taxon>Eurotiomycetes</taxon>
        <taxon>Eurotiomycetidae</taxon>
        <taxon>Eurotiales</taxon>
        <taxon>Aspergillaceae</taxon>
        <taxon>Aspergillus</taxon>
        <taxon>Aspergillus subgen. Nidulantes</taxon>
    </lineage>
</organism>
<evidence type="ECO:0000313" key="2">
    <source>
        <dbReference type="EMBL" id="KAL2795315.1"/>
    </source>
</evidence>
<evidence type="ECO:0000313" key="3">
    <source>
        <dbReference type="Proteomes" id="UP001610563"/>
    </source>
</evidence>